<evidence type="ECO:0000256" key="3">
    <source>
        <dbReference type="ARBA" id="ARBA00023004"/>
    </source>
</evidence>
<keyword evidence="1 4" id="KW-0349">Heme</keyword>
<comment type="caution">
    <text evidence="7">The sequence shown here is derived from an EMBL/GenBank/DDBJ whole genome shotgun (WGS) entry which is preliminary data.</text>
</comment>
<dbReference type="InterPro" id="IPR036909">
    <property type="entry name" value="Cyt_c-like_dom_sf"/>
</dbReference>
<evidence type="ECO:0000256" key="1">
    <source>
        <dbReference type="ARBA" id="ARBA00022617"/>
    </source>
</evidence>
<evidence type="ECO:0000313" key="8">
    <source>
        <dbReference type="Proteomes" id="UP001149822"/>
    </source>
</evidence>
<sequence length="159" mass="16803">MPGNALSASSVLLQGLPALAFVCAAVSATWTYGSSQELQRGAELYAEHCAACHGAQLEGQPDWKIMGENGVFPAPPNDETGHTWHYNDAMLTDYIRRGGQPVLDDAGIPMTSGMPAFGAILEDDDIPAILAFIKSTWSARIQAVQAGQNSGVSALQKQT</sequence>
<evidence type="ECO:0000256" key="2">
    <source>
        <dbReference type="ARBA" id="ARBA00022723"/>
    </source>
</evidence>
<dbReference type="Proteomes" id="UP001149822">
    <property type="component" value="Unassembled WGS sequence"/>
</dbReference>
<dbReference type="PANTHER" id="PTHR35008">
    <property type="entry name" value="BLL4482 PROTEIN-RELATED"/>
    <property type="match status" value="1"/>
</dbReference>
<name>A0ABT4J9P0_9RHOB</name>
<dbReference type="InterPro" id="IPR051459">
    <property type="entry name" value="Cytochrome_c-type_DH"/>
</dbReference>
<gene>
    <name evidence="7" type="ORF">OU682_19600</name>
</gene>
<feature type="signal peptide" evidence="5">
    <location>
        <begin position="1"/>
        <end position="20"/>
    </location>
</feature>
<feature type="domain" description="Cytochrome c" evidence="6">
    <location>
        <begin position="36"/>
        <end position="137"/>
    </location>
</feature>
<keyword evidence="2 4" id="KW-0479">Metal-binding</keyword>
<dbReference type="PANTHER" id="PTHR35008:SF4">
    <property type="entry name" value="BLL4482 PROTEIN"/>
    <property type="match status" value="1"/>
</dbReference>
<accession>A0ABT4J9P0</accession>
<evidence type="ECO:0000256" key="5">
    <source>
        <dbReference type="SAM" id="SignalP"/>
    </source>
</evidence>
<evidence type="ECO:0000256" key="4">
    <source>
        <dbReference type="PROSITE-ProRule" id="PRU00433"/>
    </source>
</evidence>
<dbReference type="Gene3D" id="1.10.760.10">
    <property type="entry name" value="Cytochrome c-like domain"/>
    <property type="match status" value="1"/>
</dbReference>
<keyword evidence="3 4" id="KW-0408">Iron</keyword>
<dbReference type="SUPFAM" id="SSF46626">
    <property type="entry name" value="Cytochrome c"/>
    <property type="match status" value="1"/>
</dbReference>
<keyword evidence="8" id="KW-1185">Reference proteome</keyword>
<feature type="chain" id="PRO_5046154299" evidence="5">
    <location>
        <begin position="21"/>
        <end position="159"/>
    </location>
</feature>
<dbReference type="PROSITE" id="PS51007">
    <property type="entry name" value="CYTC"/>
    <property type="match status" value="1"/>
</dbReference>
<keyword evidence="5" id="KW-0732">Signal</keyword>
<dbReference type="Pfam" id="PF00034">
    <property type="entry name" value="Cytochrom_C"/>
    <property type="match status" value="1"/>
</dbReference>
<protein>
    <submittedName>
        <fullName evidence="7">Cytochrome c</fullName>
    </submittedName>
</protein>
<evidence type="ECO:0000259" key="6">
    <source>
        <dbReference type="PROSITE" id="PS51007"/>
    </source>
</evidence>
<dbReference type="EMBL" id="JAPTYD010000051">
    <property type="protein sequence ID" value="MCZ0963805.1"/>
    <property type="molecule type" value="Genomic_DNA"/>
</dbReference>
<proteinExistence type="predicted"/>
<reference evidence="7" key="1">
    <citation type="submission" date="2022-12" db="EMBL/GenBank/DDBJ databases">
        <title>Paracoccus sp. EF6 isolated from a lake water.</title>
        <authorList>
            <person name="Liu H."/>
        </authorList>
    </citation>
    <scope>NUCLEOTIDE SEQUENCE</scope>
    <source>
        <strain evidence="7">EF6</strain>
    </source>
</reference>
<organism evidence="7 8">
    <name type="scientific">Paracoccus benzoatiresistens</name>
    <dbReference type="NCBI Taxonomy" id="2997341"/>
    <lineage>
        <taxon>Bacteria</taxon>
        <taxon>Pseudomonadati</taxon>
        <taxon>Pseudomonadota</taxon>
        <taxon>Alphaproteobacteria</taxon>
        <taxon>Rhodobacterales</taxon>
        <taxon>Paracoccaceae</taxon>
        <taxon>Paracoccus</taxon>
    </lineage>
</organism>
<dbReference type="InterPro" id="IPR009056">
    <property type="entry name" value="Cyt_c-like_dom"/>
</dbReference>
<dbReference type="RefSeq" id="WP_268943901.1">
    <property type="nucleotide sequence ID" value="NZ_JAPTYD010000051.1"/>
</dbReference>
<evidence type="ECO:0000313" key="7">
    <source>
        <dbReference type="EMBL" id="MCZ0963805.1"/>
    </source>
</evidence>